<comment type="subunit">
    <text evidence="19">Homodimer. The monomeric form is inactive while the homodimer is active.</text>
</comment>
<dbReference type="STRING" id="865938.Weevi_2032"/>
<evidence type="ECO:0000256" key="8">
    <source>
        <dbReference type="ARBA" id="ARBA00022670"/>
    </source>
</evidence>
<keyword evidence="9" id="KW-0479">Metal-binding</keyword>
<reference evidence="24" key="2">
    <citation type="journal article" date="2011" name="Stand. Genomic Sci.">
        <title>Complete genome sequence of Weeksella virosa type strain (9751T).</title>
        <authorList>
            <person name="Lang E."/>
            <person name="Teshima H."/>
            <person name="Lucas S."/>
            <person name="Lapidus A."/>
            <person name="Hammon N."/>
            <person name="Deshpande S."/>
            <person name="Nolan M."/>
            <person name="Cheng J."/>
            <person name="Pitluck S."/>
            <person name="Liolios K."/>
            <person name="Pagani I."/>
            <person name="Mikhailova N."/>
            <person name="Ivanova N."/>
            <person name="Mavromatis K."/>
            <person name="Pati A."/>
            <person name="Tapia R."/>
            <person name="Han C."/>
            <person name="Goodwin L."/>
            <person name="Chen A."/>
            <person name="Palaniappan K."/>
            <person name="Land M."/>
            <person name="Hauser L."/>
            <person name="Chang Y."/>
            <person name="Jeffries C."/>
            <person name="Brambilla E."/>
            <person name="Kopitz M."/>
            <person name="Rohde M."/>
            <person name="Goker M."/>
            <person name="Tindall B."/>
            <person name="Detter J."/>
            <person name="Woyke T."/>
            <person name="Bristow J."/>
            <person name="Eisen J."/>
            <person name="Markowitz V."/>
            <person name="Hugenholtz P."/>
            <person name="Klenk H."/>
            <person name="Kyrpides N."/>
        </authorList>
    </citation>
    <scope>NUCLEOTIDE SEQUENCE [LARGE SCALE GENOMIC DNA]</scope>
    <source>
        <strain evidence="24">ATCC 43766 / DSM 16922 / JCM 21250 / NBRC 16016 / NCTC 11634 / CL345/78</strain>
    </source>
</reference>
<evidence type="ECO:0000256" key="15">
    <source>
        <dbReference type="ARBA" id="ARBA00023049"/>
    </source>
</evidence>
<dbReference type="SUPFAM" id="SSF53187">
    <property type="entry name" value="Zn-dependent exopeptidases"/>
    <property type="match status" value="1"/>
</dbReference>
<evidence type="ECO:0000256" key="12">
    <source>
        <dbReference type="ARBA" id="ARBA00022824"/>
    </source>
</evidence>
<evidence type="ECO:0000256" key="2">
    <source>
        <dbReference type="ARBA" id="ARBA00004371"/>
    </source>
</evidence>
<evidence type="ECO:0000256" key="5">
    <source>
        <dbReference type="ARBA" id="ARBA00014116"/>
    </source>
</evidence>
<dbReference type="EMBL" id="CP002455">
    <property type="protein sequence ID" value="ADX68708.1"/>
    <property type="molecule type" value="Genomic_DNA"/>
</dbReference>
<keyword evidence="14" id="KW-0333">Golgi apparatus</keyword>
<evidence type="ECO:0000256" key="1">
    <source>
        <dbReference type="ARBA" id="ARBA00004240"/>
    </source>
</evidence>
<accession>F0P1R1</accession>
<keyword evidence="6" id="KW-0964">Secreted</keyword>
<evidence type="ECO:0000256" key="18">
    <source>
        <dbReference type="ARBA" id="ARBA00023228"/>
    </source>
</evidence>
<keyword evidence="18" id="KW-0458">Lysosome</keyword>
<protein>
    <recommendedName>
        <fullName evidence="5">Carboxypeptidase Q</fullName>
    </recommendedName>
    <alternativeName>
        <fullName evidence="20">Plasma glutamate carboxypeptidase</fullName>
    </alternativeName>
</protein>
<evidence type="ECO:0000313" key="24">
    <source>
        <dbReference type="Proteomes" id="UP000008641"/>
    </source>
</evidence>
<dbReference type="InterPro" id="IPR039866">
    <property type="entry name" value="CPQ"/>
</dbReference>
<dbReference type="GO" id="GO:0005764">
    <property type="term" value="C:lysosome"/>
    <property type="evidence" value="ECO:0007669"/>
    <property type="project" value="UniProtKB-SubCell"/>
</dbReference>
<keyword evidence="12" id="KW-0256">Endoplasmic reticulum</keyword>
<name>F0P1R1_WEEVC</name>
<evidence type="ECO:0000256" key="17">
    <source>
        <dbReference type="ARBA" id="ARBA00023180"/>
    </source>
</evidence>
<dbReference type="KEGG" id="wvi:Weevi_2032"/>
<dbReference type="GO" id="GO:0004180">
    <property type="term" value="F:carboxypeptidase activity"/>
    <property type="evidence" value="ECO:0007669"/>
    <property type="project" value="UniProtKB-KW"/>
</dbReference>
<evidence type="ECO:0000256" key="11">
    <source>
        <dbReference type="ARBA" id="ARBA00022801"/>
    </source>
</evidence>
<keyword evidence="11" id="KW-0378">Hydrolase</keyword>
<dbReference type="OrthoDB" id="9769665at2"/>
<evidence type="ECO:0000256" key="19">
    <source>
        <dbReference type="ARBA" id="ARBA00025833"/>
    </source>
</evidence>
<gene>
    <name evidence="23" type="ordered locus">Weevi_2032</name>
</gene>
<sequence>MKFYRPLQLATVLCASITLTAQNNTQQDAIISAITQEAQNNSQLELLATELLDGIGPRLVGSPEMEKASDWAIAQFKQWGIDAERQNYGEWKAWQRGASNITMTSPRVVSLNATQLAWSPATKKTIESEVVALPKDPKDFAKWSNQIKNKVVLLSMYQPVGRPDYQLKEFATPDTYEKLKKENENRQKEYQSFLQAIGYTQNQLAEFLEQKGAAAIVISNWSGIMGANRIFDAKTKNIPMIDIELEQYGMLYRLAVNNKKPRISINVQSKDLGKAKAFNTIAKIEGKEKPNEYVILSAHFDSWDGAQGATDNGTGVITMMEAARILKKLYPNPKRTIIIGLWGSEEQGLNGSRAFVKDHPDIVAKTQVVFNQDNGTGRVVNINGQGFVNAYEYVSRWLNQVPNDVSKHIETSFPGMPSGGGSDHSSFVAAGIPAFMLSSLNWGYFGYTWHTNKDTYDKIIFDEVRNNVILTASLAYLASEEEELVDRTKRVLPTKDGKTAQWPVAVDANRAGRLETK</sequence>
<organism evidence="23 24">
    <name type="scientific">Weeksella virosa (strain ATCC 43766 / DSM 16922 / JCM 21250 / CCUG 30538 / CDC 9751 / IAM 14551 / NBRC 16016 / NCTC 11634 / CL345/78)</name>
    <dbReference type="NCBI Taxonomy" id="865938"/>
    <lineage>
        <taxon>Bacteria</taxon>
        <taxon>Pseudomonadati</taxon>
        <taxon>Bacteroidota</taxon>
        <taxon>Flavobacteriia</taxon>
        <taxon>Flavobacteriales</taxon>
        <taxon>Weeksellaceae</taxon>
        <taxon>Weeksella</taxon>
    </lineage>
</organism>
<keyword evidence="8" id="KW-0645">Protease</keyword>
<dbReference type="Gene3D" id="3.40.630.10">
    <property type="entry name" value="Zn peptidases"/>
    <property type="match status" value="1"/>
</dbReference>
<dbReference type="PANTHER" id="PTHR12053:SF3">
    <property type="entry name" value="CARBOXYPEPTIDASE Q"/>
    <property type="match status" value="1"/>
</dbReference>
<evidence type="ECO:0000256" key="10">
    <source>
        <dbReference type="ARBA" id="ARBA00022729"/>
    </source>
</evidence>
<keyword evidence="17" id="KW-0325">Glycoprotein</keyword>
<evidence type="ECO:0000256" key="13">
    <source>
        <dbReference type="ARBA" id="ARBA00022833"/>
    </source>
</evidence>
<keyword evidence="7" id="KW-0121">Carboxypeptidase</keyword>
<dbReference type="HOGENOM" id="CLU_033697_1_1_10"/>
<keyword evidence="10 21" id="KW-0732">Signal</keyword>
<dbReference type="InterPro" id="IPR007484">
    <property type="entry name" value="Peptidase_M28"/>
</dbReference>
<evidence type="ECO:0000256" key="6">
    <source>
        <dbReference type="ARBA" id="ARBA00022525"/>
    </source>
</evidence>
<dbReference type="GO" id="GO:0006508">
    <property type="term" value="P:proteolysis"/>
    <property type="evidence" value="ECO:0007669"/>
    <property type="project" value="UniProtKB-KW"/>
</dbReference>
<proteinExistence type="predicted"/>
<dbReference type="Gene3D" id="3.50.30.30">
    <property type="match status" value="1"/>
</dbReference>
<keyword evidence="15" id="KW-0482">Metalloprotease</keyword>
<evidence type="ECO:0000256" key="14">
    <source>
        <dbReference type="ARBA" id="ARBA00023034"/>
    </source>
</evidence>
<keyword evidence="24" id="KW-1185">Reference proteome</keyword>
<comment type="subcellular location">
    <subcellularLocation>
        <location evidence="1">Endoplasmic reticulum</location>
    </subcellularLocation>
    <subcellularLocation>
        <location evidence="3">Golgi apparatus</location>
    </subcellularLocation>
    <subcellularLocation>
        <location evidence="2">Lysosome</location>
    </subcellularLocation>
    <subcellularLocation>
        <location evidence="4">Secreted</location>
    </subcellularLocation>
</comment>
<dbReference type="Pfam" id="PF04389">
    <property type="entry name" value="Peptidase_M28"/>
    <property type="match status" value="1"/>
</dbReference>
<evidence type="ECO:0000313" key="23">
    <source>
        <dbReference type="EMBL" id="ADX68708.1"/>
    </source>
</evidence>
<dbReference type="GO" id="GO:0046872">
    <property type="term" value="F:metal ion binding"/>
    <property type="evidence" value="ECO:0007669"/>
    <property type="project" value="UniProtKB-KW"/>
</dbReference>
<evidence type="ECO:0000256" key="20">
    <source>
        <dbReference type="ARBA" id="ARBA00033328"/>
    </source>
</evidence>
<evidence type="ECO:0000256" key="7">
    <source>
        <dbReference type="ARBA" id="ARBA00022645"/>
    </source>
</evidence>
<dbReference type="GO" id="GO:0070573">
    <property type="term" value="F:metallodipeptidase activity"/>
    <property type="evidence" value="ECO:0007669"/>
    <property type="project" value="InterPro"/>
</dbReference>
<keyword evidence="13" id="KW-0862">Zinc</keyword>
<evidence type="ECO:0000256" key="4">
    <source>
        <dbReference type="ARBA" id="ARBA00004613"/>
    </source>
</evidence>
<dbReference type="GO" id="GO:0005576">
    <property type="term" value="C:extracellular region"/>
    <property type="evidence" value="ECO:0007669"/>
    <property type="project" value="UniProtKB-SubCell"/>
</dbReference>
<reference evidence="23 24" key="1">
    <citation type="journal article" date="2011" name="Stand. Genomic Sci.">
        <title>Complete genome sequence of Weeksella virosa type strain (9751).</title>
        <authorList>
            <person name="Lang E."/>
            <person name="Teshima H."/>
            <person name="Lucas S."/>
            <person name="Lapidus A."/>
            <person name="Hammon N."/>
            <person name="Deshpande S."/>
            <person name="Nolan M."/>
            <person name="Cheng J.F."/>
            <person name="Pitluck S."/>
            <person name="Liolios K."/>
            <person name="Pagani I."/>
            <person name="Mikhailova N."/>
            <person name="Ivanova N."/>
            <person name="Mavromatis K."/>
            <person name="Pati A."/>
            <person name="Tapia R."/>
            <person name="Han C."/>
            <person name="Goodwin L."/>
            <person name="Chen A."/>
            <person name="Palaniappan K."/>
            <person name="Land M."/>
            <person name="Hauser L."/>
            <person name="Chang Y.J."/>
            <person name="Jeffries C.D."/>
            <person name="Brambilla E.M."/>
            <person name="Kopitz M."/>
            <person name="Rohde M."/>
            <person name="Goker M."/>
            <person name="Tindall B.J."/>
            <person name="Detter J.C."/>
            <person name="Woyke T."/>
            <person name="Bristow J."/>
            <person name="Eisen J.A."/>
            <person name="Markowitz V."/>
            <person name="Hugenholtz P."/>
            <person name="Klenk H.P."/>
            <person name="Kyrpides N.C."/>
        </authorList>
    </citation>
    <scope>NUCLEOTIDE SEQUENCE [LARGE SCALE GENOMIC DNA]</scope>
    <source>
        <strain evidence="24">ATCC 43766 / DSM 16922 / JCM 21250 / NBRC 16016 / NCTC 11634 / CL345/78</strain>
    </source>
</reference>
<dbReference type="RefSeq" id="WP_013599096.1">
    <property type="nucleotide sequence ID" value="NC_015144.1"/>
</dbReference>
<feature type="domain" description="Peptidase M28" evidence="22">
    <location>
        <begin position="279"/>
        <end position="466"/>
    </location>
</feature>
<evidence type="ECO:0000256" key="16">
    <source>
        <dbReference type="ARBA" id="ARBA00023145"/>
    </source>
</evidence>
<dbReference type="PANTHER" id="PTHR12053">
    <property type="entry name" value="PROTEASE FAMILY M28 PLASMA GLUTAMATE CARBOXYPEPTIDASE-RELATED"/>
    <property type="match status" value="1"/>
</dbReference>
<evidence type="ECO:0000256" key="21">
    <source>
        <dbReference type="SAM" id="SignalP"/>
    </source>
</evidence>
<keyword evidence="16" id="KW-0865">Zymogen</keyword>
<evidence type="ECO:0000256" key="9">
    <source>
        <dbReference type="ARBA" id="ARBA00022723"/>
    </source>
</evidence>
<dbReference type="Proteomes" id="UP000008641">
    <property type="component" value="Chromosome"/>
</dbReference>
<dbReference type="AlphaFoldDB" id="F0P1R1"/>
<dbReference type="eggNOG" id="COG2234">
    <property type="taxonomic scope" value="Bacteria"/>
</dbReference>
<evidence type="ECO:0000256" key="3">
    <source>
        <dbReference type="ARBA" id="ARBA00004555"/>
    </source>
</evidence>
<feature type="chain" id="PRO_5003257899" description="Carboxypeptidase Q" evidence="21">
    <location>
        <begin position="22"/>
        <end position="517"/>
    </location>
</feature>
<feature type="signal peptide" evidence="21">
    <location>
        <begin position="1"/>
        <end position="21"/>
    </location>
</feature>
<evidence type="ECO:0000259" key="22">
    <source>
        <dbReference type="Pfam" id="PF04389"/>
    </source>
</evidence>